<keyword evidence="1" id="KW-0472">Membrane</keyword>
<protein>
    <submittedName>
        <fullName evidence="2">Uncharacterized protein</fullName>
    </submittedName>
</protein>
<accession>A0A1B3XMS9</accession>
<organism evidence="2 3">
    <name type="scientific">Peribacillus muralis</name>
    <dbReference type="NCBI Taxonomy" id="264697"/>
    <lineage>
        <taxon>Bacteria</taxon>
        <taxon>Bacillati</taxon>
        <taxon>Bacillota</taxon>
        <taxon>Bacilli</taxon>
        <taxon>Bacillales</taxon>
        <taxon>Bacillaceae</taxon>
        <taxon>Peribacillus</taxon>
    </lineage>
</organism>
<feature type="transmembrane region" description="Helical" evidence="1">
    <location>
        <begin position="20"/>
        <end position="39"/>
    </location>
</feature>
<proteinExistence type="predicted"/>
<dbReference type="RefSeq" id="WP_064465780.1">
    <property type="nucleotide sequence ID" value="NZ_CP017080.1"/>
</dbReference>
<keyword evidence="1" id="KW-1133">Transmembrane helix</keyword>
<dbReference type="Proteomes" id="UP000077926">
    <property type="component" value="Chromosome"/>
</dbReference>
<dbReference type="OrthoDB" id="9801421at2"/>
<gene>
    <name evidence="2" type="ORF">ABE28_009150</name>
</gene>
<evidence type="ECO:0000313" key="2">
    <source>
        <dbReference type="EMBL" id="AOH54517.1"/>
    </source>
</evidence>
<dbReference type="AlphaFoldDB" id="A0A1B3XMS9"/>
<reference evidence="2 3" key="1">
    <citation type="submission" date="2016-08" db="EMBL/GenBank/DDBJ databases">
        <title>Complete genome sequence of Bacillus muralis G25-68, a strain with toxicity to nematodes.</title>
        <authorList>
            <person name="Zheng Z."/>
        </authorList>
    </citation>
    <scope>NUCLEOTIDE SEQUENCE [LARGE SCALE GENOMIC DNA]</scope>
    <source>
        <strain evidence="2 3">G25-68</strain>
    </source>
</reference>
<dbReference type="EMBL" id="CP017080">
    <property type="protein sequence ID" value="AOH54517.1"/>
    <property type="molecule type" value="Genomic_DNA"/>
</dbReference>
<dbReference type="KEGG" id="bmur:ABE28_009150"/>
<evidence type="ECO:0000313" key="3">
    <source>
        <dbReference type="Proteomes" id="UP000077926"/>
    </source>
</evidence>
<name>A0A1B3XMS9_9BACI</name>
<keyword evidence="3" id="KW-1185">Reference proteome</keyword>
<feature type="transmembrane region" description="Helical" evidence="1">
    <location>
        <begin position="45"/>
        <end position="63"/>
    </location>
</feature>
<keyword evidence="1" id="KW-0812">Transmembrane</keyword>
<sequence>MKGKNFSSMKENIKRWRFSLNTLFFVLIMLICCIFSLSFELLVQILSEVISLLLISFCIYNFMKISNKVLDKLELKSIKKSVENKNQTLYGWTGNVNADFIFELLGDEKEKGNTLENLRYIKGEIELKVGSNKGDYILLKNYIESYDKNSIFSKFNTIVFGLLVAVLTSGLTLFIKSEKVKSFTNSFFFSPQPIKPLEYIQFIVDVGYIVMIGCAFLIFIINHLMREKRKLEGLKAIIETIIYEKDNNISSTSSLEDTE</sequence>
<dbReference type="STRING" id="264697.ABE28_009150"/>
<evidence type="ECO:0000256" key="1">
    <source>
        <dbReference type="SAM" id="Phobius"/>
    </source>
</evidence>
<feature type="transmembrane region" description="Helical" evidence="1">
    <location>
        <begin position="199"/>
        <end position="221"/>
    </location>
</feature>
<feature type="transmembrane region" description="Helical" evidence="1">
    <location>
        <begin position="155"/>
        <end position="175"/>
    </location>
</feature>